<keyword evidence="3" id="KW-1185">Reference proteome</keyword>
<protein>
    <recommendedName>
        <fullName evidence="1">Co-chaperone DjlA N-terminal domain-containing protein</fullName>
    </recommendedName>
</protein>
<dbReference type="Pfam" id="PF05099">
    <property type="entry name" value="TerB"/>
    <property type="match status" value="1"/>
</dbReference>
<dbReference type="EMBL" id="JABFCX010000003">
    <property type="protein sequence ID" value="NNU17192.1"/>
    <property type="molecule type" value="Genomic_DNA"/>
</dbReference>
<dbReference type="AlphaFoldDB" id="A0A7Y3RN73"/>
<feature type="domain" description="Co-chaperone DjlA N-terminal" evidence="1">
    <location>
        <begin position="29"/>
        <end position="141"/>
    </location>
</feature>
<dbReference type="RefSeq" id="WP_173200381.1">
    <property type="nucleotide sequence ID" value="NZ_JABFCX010000003.1"/>
</dbReference>
<evidence type="ECO:0000313" key="3">
    <source>
        <dbReference type="Proteomes" id="UP000536835"/>
    </source>
</evidence>
<evidence type="ECO:0000313" key="2">
    <source>
        <dbReference type="EMBL" id="NNU17192.1"/>
    </source>
</evidence>
<name>A0A7Y3RN73_9PROT</name>
<dbReference type="SUPFAM" id="SSF158682">
    <property type="entry name" value="TerB-like"/>
    <property type="match status" value="1"/>
</dbReference>
<comment type="caution">
    <text evidence="2">The sequence shown here is derived from an EMBL/GenBank/DDBJ whole genome shotgun (WGS) entry which is preliminary data.</text>
</comment>
<dbReference type="InterPro" id="IPR007791">
    <property type="entry name" value="DjlA_N"/>
</dbReference>
<reference evidence="2 3" key="1">
    <citation type="submission" date="2020-05" db="EMBL/GenBank/DDBJ databases">
        <title>Parvularcula mediterraneae sp. nov., isolated from polypropylene straw from shallow seawater of the seashore of Laganas in Zakynthos island, Greece.</title>
        <authorList>
            <person name="Szabo I."/>
            <person name="Al-Omari J."/>
            <person name="Rado J."/>
            <person name="Szerdahelyi G.S."/>
        </authorList>
    </citation>
    <scope>NUCLEOTIDE SEQUENCE [LARGE SCALE GENOMIC DNA]</scope>
    <source>
        <strain evidence="2 3">ZS-1/3</strain>
    </source>
</reference>
<organism evidence="2 3">
    <name type="scientific">Parvularcula mediterranea</name>
    <dbReference type="NCBI Taxonomy" id="2732508"/>
    <lineage>
        <taxon>Bacteria</taxon>
        <taxon>Pseudomonadati</taxon>
        <taxon>Pseudomonadota</taxon>
        <taxon>Alphaproteobacteria</taxon>
        <taxon>Parvularculales</taxon>
        <taxon>Parvularculaceae</taxon>
        <taxon>Parvularcula</taxon>
    </lineage>
</organism>
<evidence type="ECO:0000259" key="1">
    <source>
        <dbReference type="Pfam" id="PF05099"/>
    </source>
</evidence>
<dbReference type="Gene3D" id="1.10.3680.10">
    <property type="entry name" value="TerB-like"/>
    <property type="match status" value="1"/>
</dbReference>
<dbReference type="InterPro" id="IPR029024">
    <property type="entry name" value="TerB-like"/>
</dbReference>
<accession>A0A7Y3RN73</accession>
<gene>
    <name evidence="2" type="ORF">HK107_12745</name>
</gene>
<dbReference type="Proteomes" id="UP000536835">
    <property type="component" value="Unassembled WGS sequence"/>
</dbReference>
<proteinExistence type="predicted"/>
<sequence>MVIDKLSEWLFPGDGDGSTQAAKVTPEVGAAGLLVVAAHRDGNYTDVERDMAAAALMKLFHVPNPEARAMRDQAEEFLFAGARSFVFFASAAKELDREDQETLITQLWRVVGSDGEELSENLLMSSIRDFLGFTRAQADALKPAAH</sequence>